<proteinExistence type="predicted"/>
<name>A0ACA9S929_9GLOM</name>
<protein>
    <submittedName>
        <fullName evidence="1">25533_t:CDS:1</fullName>
    </submittedName>
</protein>
<sequence length="111" mass="12758">VKYAYTRIFTPDWTEDQVAFVREKILHYNYSITLEDSFNFSLCSRCNNGLLRLNSTKKKSSNNSKSVKNKIDASSELCTSKKIKLEPKIYDLTLESDGFQNLLDSSESNDD</sequence>
<evidence type="ECO:0000313" key="2">
    <source>
        <dbReference type="Proteomes" id="UP000789920"/>
    </source>
</evidence>
<comment type="caution">
    <text evidence="1">The sequence shown here is derived from an EMBL/GenBank/DDBJ whole genome shotgun (WGS) entry which is preliminary data.</text>
</comment>
<keyword evidence="2" id="KW-1185">Reference proteome</keyword>
<gene>
    <name evidence="1" type="ORF">RPERSI_LOCUS28404</name>
</gene>
<evidence type="ECO:0000313" key="1">
    <source>
        <dbReference type="EMBL" id="CAG8832285.1"/>
    </source>
</evidence>
<accession>A0ACA9S929</accession>
<dbReference type="Proteomes" id="UP000789920">
    <property type="component" value="Unassembled WGS sequence"/>
</dbReference>
<feature type="non-terminal residue" evidence="1">
    <location>
        <position position="1"/>
    </location>
</feature>
<feature type="non-terminal residue" evidence="1">
    <location>
        <position position="111"/>
    </location>
</feature>
<reference evidence="1" key="1">
    <citation type="submission" date="2021-06" db="EMBL/GenBank/DDBJ databases">
        <authorList>
            <person name="Kallberg Y."/>
            <person name="Tangrot J."/>
            <person name="Rosling A."/>
        </authorList>
    </citation>
    <scope>NUCLEOTIDE SEQUENCE</scope>
    <source>
        <strain evidence="1">MA461A</strain>
    </source>
</reference>
<dbReference type="EMBL" id="CAJVQC010103304">
    <property type="protein sequence ID" value="CAG8832285.1"/>
    <property type="molecule type" value="Genomic_DNA"/>
</dbReference>
<organism evidence="1 2">
    <name type="scientific">Racocetra persica</name>
    <dbReference type="NCBI Taxonomy" id="160502"/>
    <lineage>
        <taxon>Eukaryota</taxon>
        <taxon>Fungi</taxon>
        <taxon>Fungi incertae sedis</taxon>
        <taxon>Mucoromycota</taxon>
        <taxon>Glomeromycotina</taxon>
        <taxon>Glomeromycetes</taxon>
        <taxon>Diversisporales</taxon>
        <taxon>Gigasporaceae</taxon>
        <taxon>Racocetra</taxon>
    </lineage>
</organism>